<evidence type="ECO:0000313" key="1">
    <source>
        <dbReference type="EMBL" id="OCA16871.1"/>
    </source>
</evidence>
<name>A0A1B8Y1V1_XENTR</name>
<proteinExistence type="predicted"/>
<reference evidence="1" key="3">
    <citation type="submission" date="2016-05" db="EMBL/GenBank/DDBJ databases">
        <title>WGS assembly of Xenopus tropicalis.</title>
        <authorList>
            <person name="Sessions A."/>
            <person name="Jenkins J."/>
            <person name="Mitros T."/>
            <person name="Lyons J.T."/>
            <person name="Dichmann D.S."/>
            <person name="Robert J."/>
            <person name="Harland R.M."/>
            <person name="Rokhsar D.S."/>
        </authorList>
    </citation>
    <scope>NUCLEOTIDE SEQUENCE</scope>
    <source>
        <strain evidence="1">Nigerian</strain>
    </source>
</reference>
<organism evidence="1">
    <name type="scientific">Xenopus tropicalis</name>
    <name type="common">Western clawed frog</name>
    <name type="synonym">Silurana tropicalis</name>
    <dbReference type="NCBI Taxonomy" id="8364"/>
    <lineage>
        <taxon>Eukaryota</taxon>
        <taxon>Metazoa</taxon>
        <taxon>Chordata</taxon>
        <taxon>Craniata</taxon>
        <taxon>Vertebrata</taxon>
        <taxon>Euteleostomi</taxon>
        <taxon>Amphibia</taxon>
        <taxon>Batrachia</taxon>
        <taxon>Anura</taxon>
        <taxon>Pipoidea</taxon>
        <taxon>Pipidae</taxon>
        <taxon>Xenopodinae</taxon>
        <taxon>Xenopus</taxon>
        <taxon>Silurana</taxon>
    </lineage>
</organism>
<reference evidence="1" key="1">
    <citation type="submission" date="2009-11" db="EMBL/GenBank/DDBJ databases">
        <authorList>
            <consortium name="US DOE Joint Genome Institute (JGI-PGF)"/>
            <person name="Ottilar R."/>
            <person name="Schmutz J."/>
            <person name="Salamov A."/>
            <person name="Cheng J.F."/>
            <person name="Lucas S."/>
            <person name="Pitluck S."/>
            <person name="Gundlach H."/>
            <person name="Guo Y."/>
            <person name="Haberer G."/>
            <person name="Nasrallah J."/>
            <person name="Mayer K.F.X."/>
            <person name="van de Peer Y."/>
            <person name="Weigel D."/>
            <person name="Grigoriev I.V."/>
        </authorList>
    </citation>
    <scope>NUCLEOTIDE SEQUENCE</scope>
    <source>
        <strain evidence="1">Nigerian</strain>
    </source>
</reference>
<sequence>MVQMILNQEDLPPSYQALNALKETWSLWLTLHEKDIRAHRDIVPLREELLSVLERKSQSLQNGESENFYDFIKVAMGRTYLCMKHKDKEFGALSYWEKAESTDPVYQSISLYNRAFITINGRKHGYIEEAIKLLSKAKETMNIYISEILNVISCGSIITKMSSYEPHCESSSFSLQMMTRMDLLKSWVNGIEESINKLKERKENNKDAVTKERMVYSLCENYGTVVTEEMSLLHDYGLTFVFNVEQKPEMGHLKSNEISSFLVSGGIGKVTQGAANAVGVAKISTKVAKITTAGKEVLKQGVKQDTMGLECVFDMGAQAALKGILERTLKHKIQRHVENNQELLKALLNFIVGEAVPEAAKHTNDPKSFQIAPCIRENVKKIVQERSILAFEETMRNSTIIRTVKSALQPVSNCIIRELKKQKNAQKYVKIAAIVIDIAVQLTDIFMTLPTESMFNEHLLPKISAKMAPTHDCTHDPRATFPDVLALEKELRNVVLEALFDQFSNLISSQTKGVVGIAWGNHFVEEFKEKWQKNSQ</sequence>
<reference evidence="1" key="2">
    <citation type="journal article" date="2010" name="Science">
        <title>The genome of the Western clawed frog Xenopus tropicalis.</title>
        <authorList>
            <person name="Hellsten U."/>
            <person name="Harland R.M."/>
            <person name="Gilchrist M.J."/>
            <person name="Hendrix D."/>
            <person name="Jurka J."/>
            <person name="Kapitonov V."/>
            <person name="Ovcharenko I."/>
            <person name="Putnam N.H."/>
            <person name="Shu S."/>
            <person name="Taher L."/>
            <person name="Blitz I.L."/>
            <person name="Blumberg B."/>
            <person name="Dichmann D.S."/>
            <person name="Dubchak I."/>
            <person name="Amaya E."/>
            <person name="Detter J.C."/>
            <person name="Fletcher R."/>
            <person name="Gerhard D.S."/>
            <person name="Goodstein D."/>
            <person name="Graves T."/>
            <person name="Grigoriev I.V."/>
            <person name="Grimwood J."/>
            <person name="Kawashima T."/>
            <person name="Lindquist E."/>
            <person name="Lucas S.M."/>
            <person name="Mead P.E."/>
            <person name="Mitros T."/>
            <person name="Ogino H."/>
            <person name="Ohta Y."/>
            <person name="Poliakov A.V."/>
            <person name="Pollet N."/>
            <person name="Robert J."/>
            <person name="Salamov A."/>
            <person name="Sater A.K."/>
            <person name="Schmutz J."/>
            <person name="Terry A."/>
            <person name="Vize P.D."/>
            <person name="Warren W.C."/>
            <person name="Wells D."/>
            <person name="Wills A."/>
            <person name="Wilson R.K."/>
            <person name="Zimmerman L.B."/>
            <person name="Zorn A.M."/>
            <person name="Grainger R."/>
            <person name="Grammer T."/>
            <person name="Khokha M.K."/>
            <person name="Richardson P.M."/>
            <person name="Rokhsar D.S."/>
        </authorList>
    </citation>
    <scope>NUCLEOTIDE SEQUENCE [LARGE SCALE GENOMIC DNA]</scope>
    <source>
        <strain evidence="1">Nigerian</strain>
    </source>
</reference>
<accession>A0A1B8Y1V1</accession>
<dbReference type="AlphaFoldDB" id="A0A1B8Y1V1"/>
<dbReference type="EMBL" id="KV460553">
    <property type="protein sequence ID" value="OCA16871.1"/>
    <property type="molecule type" value="Genomic_DNA"/>
</dbReference>
<protein>
    <submittedName>
        <fullName evidence="1">Uncharacterized protein</fullName>
    </submittedName>
</protein>
<gene>
    <name evidence="1" type="ORF">XENTR_v90027784mg</name>
</gene>